<dbReference type="PRINTS" id="PR01037">
    <property type="entry name" value="TCRTETOQM"/>
</dbReference>
<dbReference type="Gene3D" id="2.40.30.10">
    <property type="entry name" value="Translation factors"/>
    <property type="match status" value="1"/>
</dbReference>
<dbReference type="EMBL" id="BAABKC010000027">
    <property type="protein sequence ID" value="GAA5051663.1"/>
    <property type="molecule type" value="Genomic_DNA"/>
</dbReference>
<dbReference type="InterPro" id="IPR027417">
    <property type="entry name" value="P-loop_NTPase"/>
</dbReference>
<keyword evidence="1" id="KW-0547">Nucleotide-binding</keyword>
<evidence type="ECO:0000256" key="3">
    <source>
        <dbReference type="ARBA" id="ARBA00023134"/>
    </source>
</evidence>
<reference evidence="6" key="1">
    <citation type="journal article" date="2019" name="Int. J. Syst. Evol. Microbiol.">
        <title>The Global Catalogue of Microorganisms (GCM) 10K type strain sequencing project: providing services to taxonomists for standard genome sequencing and annotation.</title>
        <authorList>
            <consortium name="The Broad Institute Genomics Platform"/>
            <consortium name="The Broad Institute Genome Sequencing Center for Infectious Disease"/>
            <person name="Wu L."/>
            <person name="Ma J."/>
        </authorList>
    </citation>
    <scope>NUCLEOTIDE SEQUENCE [LARGE SCALE GENOMIC DNA]</scope>
    <source>
        <strain evidence="6">JCM 18410</strain>
    </source>
</reference>
<dbReference type="Pfam" id="PF03764">
    <property type="entry name" value="EFG_IV"/>
    <property type="match status" value="1"/>
</dbReference>
<accession>A0ABP9K5W5</accession>
<dbReference type="Gene3D" id="3.40.50.300">
    <property type="entry name" value="P-loop containing nucleotide triphosphate hydrolases"/>
    <property type="match status" value="1"/>
</dbReference>
<comment type="caution">
    <text evidence="5">The sequence shown here is derived from an EMBL/GenBank/DDBJ whole genome shotgun (WGS) entry which is preliminary data.</text>
</comment>
<dbReference type="SUPFAM" id="SSF54980">
    <property type="entry name" value="EF-G C-terminal domain-like"/>
    <property type="match status" value="2"/>
</dbReference>
<dbReference type="RefSeq" id="WP_345667978.1">
    <property type="nucleotide sequence ID" value="NZ_BAABKC010000027.1"/>
</dbReference>
<dbReference type="InterPro" id="IPR009000">
    <property type="entry name" value="Transl_B-barrel_sf"/>
</dbReference>
<protein>
    <submittedName>
        <fullName evidence="5">TetM/TetW/TetO/TetS family tetracycline resistance ribosomal protection protein</fullName>
    </submittedName>
</protein>
<organism evidence="5 6">
    <name type="scientific">Streptomyces similanensis</name>
    <dbReference type="NCBI Taxonomy" id="1274988"/>
    <lineage>
        <taxon>Bacteria</taxon>
        <taxon>Bacillati</taxon>
        <taxon>Actinomycetota</taxon>
        <taxon>Actinomycetes</taxon>
        <taxon>Kitasatosporales</taxon>
        <taxon>Streptomycetaceae</taxon>
        <taxon>Streptomyces</taxon>
    </lineage>
</organism>
<evidence type="ECO:0000256" key="1">
    <source>
        <dbReference type="ARBA" id="ARBA00022741"/>
    </source>
</evidence>
<dbReference type="PROSITE" id="PS00301">
    <property type="entry name" value="G_TR_1"/>
    <property type="match status" value="1"/>
</dbReference>
<sequence>MASVNIGILAHVDAGKTSLTERLLHTAGVIDRVGSVDRGDTQTDSHELERRRGITIRSAVVSFTVGGAKVNLIDTPGHPDFISEVERALGVLDGVVLVVSAVEGVQAQTRLLTRTLTKLRMPVIVFVNKIDRAGARHRDLLDEIRSELSPDVVALTQVEGIGTARARATARGVGPGDPGFAAELADVLAEHDDGFLARYLDDETSLGAHDYAEALARQARRARLHPVLFGSARTGAGIDALMDAIPRFLPAAPGDADGPLDGTVFKIERGGTGEKTAFVRLRGGSLGPRTKVPVFRRDRHGVLAELTGRTTVVEVFDRGSAVVAARARAGDIAKVRGLGDVRIGDRLGRAGELGGGHLFAPPGLESVVRPSRPDALPRLHAALARLADEDPFIDVREDDRERTITVSLYGEVHKEVVATTLAEDFGLDVVFEDTRIVCVERPVGVGASVEQIDQRGRTVFWATVGLRVEPGEPGSGVVFRRSVELGSLPRAFHKAIEETVHATLEQGLHGWEVRDVLVTLTHSGYASPVSAAGDFRGLTPLVLMNALAQAGTRVYEPVARFELEVPDACAGAVLLNLAECGATPEAARERGGSCLVEGTVPVRGVREFEQRLPGLSQGEGVLVTRFHGYRPVAGPAPSRGRTDLNPLDRAAYLLRVFGRYS</sequence>
<dbReference type="PANTHER" id="PTHR43261:SF1">
    <property type="entry name" value="RIBOSOME-RELEASING FACTOR 2, MITOCHONDRIAL"/>
    <property type="match status" value="1"/>
</dbReference>
<dbReference type="InterPro" id="IPR031157">
    <property type="entry name" value="G_TR_CS"/>
</dbReference>
<evidence type="ECO:0000256" key="2">
    <source>
        <dbReference type="ARBA" id="ARBA00022917"/>
    </source>
</evidence>
<dbReference type="Gene3D" id="3.30.230.10">
    <property type="match status" value="1"/>
</dbReference>
<dbReference type="InterPro" id="IPR000640">
    <property type="entry name" value="EFG_V-like"/>
</dbReference>
<evidence type="ECO:0000259" key="4">
    <source>
        <dbReference type="PROSITE" id="PS51722"/>
    </source>
</evidence>
<proteinExistence type="predicted"/>
<dbReference type="SUPFAM" id="SSF52540">
    <property type="entry name" value="P-loop containing nucleoside triphosphate hydrolases"/>
    <property type="match status" value="1"/>
</dbReference>
<dbReference type="PROSITE" id="PS51722">
    <property type="entry name" value="G_TR_2"/>
    <property type="match status" value="1"/>
</dbReference>
<keyword evidence="6" id="KW-1185">Reference proteome</keyword>
<dbReference type="Pfam" id="PF00009">
    <property type="entry name" value="GTP_EFTU"/>
    <property type="match status" value="1"/>
</dbReference>
<dbReference type="InterPro" id="IPR035647">
    <property type="entry name" value="EFG_III/V"/>
</dbReference>
<dbReference type="InterPro" id="IPR020568">
    <property type="entry name" value="Ribosomal_Su5_D2-typ_SF"/>
</dbReference>
<dbReference type="PANTHER" id="PTHR43261">
    <property type="entry name" value="TRANSLATION ELONGATION FACTOR G-RELATED"/>
    <property type="match status" value="1"/>
</dbReference>
<feature type="domain" description="Tr-type G" evidence="4">
    <location>
        <begin position="1"/>
        <end position="254"/>
    </location>
</feature>
<dbReference type="SUPFAM" id="SSF50447">
    <property type="entry name" value="Translation proteins"/>
    <property type="match status" value="1"/>
</dbReference>
<dbReference type="SUPFAM" id="SSF54211">
    <property type="entry name" value="Ribosomal protein S5 domain 2-like"/>
    <property type="match status" value="1"/>
</dbReference>
<dbReference type="SMART" id="SM00889">
    <property type="entry name" value="EFG_IV"/>
    <property type="match status" value="1"/>
</dbReference>
<dbReference type="Proteomes" id="UP001500124">
    <property type="component" value="Unassembled WGS sequence"/>
</dbReference>
<dbReference type="InterPro" id="IPR000795">
    <property type="entry name" value="T_Tr_GTP-bd_dom"/>
</dbReference>
<dbReference type="Pfam" id="PF00679">
    <property type="entry name" value="EFG_C"/>
    <property type="match status" value="1"/>
</dbReference>
<evidence type="ECO:0000313" key="5">
    <source>
        <dbReference type="EMBL" id="GAA5051663.1"/>
    </source>
</evidence>
<dbReference type="CDD" id="cd01684">
    <property type="entry name" value="Tet_like_IV"/>
    <property type="match status" value="1"/>
</dbReference>
<evidence type="ECO:0000313" key="6">
    <source>
        <dbReference type="Proteomes" id="UP001500124"/>
    </source>
</evidence>
<dbReference type="InterPro" id="IPR005225">
    <property type="entry name" value="Small_GTP-bd"/>
</dbReference>
<keyword evidence="3" id="KW-0342">GTP-binding</keyword>
<name>A0ABP9K5W5_9ACTN</name>
<dbReference type="Pfam" id="PF14492">
    <property type="entry name" value="EFG_III"/>
    <property type="match status" value="1"/>
</dbReference>
<keyword evidence="2" id="KW-0648">Protein biosynthesis</keyword>
<gene>
    <name evidence="5" type="ORF">GCM10023336_20600</name>
</gene>
<dbReference type="NCBIfam" id="TIGR00231">
    <property type="entry name" value="small_GTP"/>
    <property type="match status" value="1"/>
</dbReference>
<dbReference type="InterPro" id="IPR005517">
    <property type="entry name" value="Transl_elong_EFG/EF2_IV"/>
</dbReference>
<dbReference type="Gene3D" id="3.30.70.870">
    <property type="entry name" value="Elongation Factor G (Translational Gtpase), domain 3"/>
    <property type="match status" value="1"/>
</dbReference>
<dbReference type="InterPro" id="IPR041095">
    <property type="entry name" value="EFG_II"/>
</dbReference>
<dbReference type="InterPro" id="IPR014721">
    <property type="entry name" value="Ribsml_uS5_D2-typ_fold_subgr"/>
</dbReference>
<dbReference type="PRINTS" id="PR00315">
    <property type="entry name" value="ELONGATNFCT"/>
</dbReference>